<dbReference type="SUPFAM" id="SSF52540">
    <property type="entry name" value="P-loop containing nucleoside triphosphate hydrolases"/>
    <property type="match status" value="1"/>
</dbReference>
<protein>
    <submittedName>
        <fullName evidence="2">p-loop containing nucleoside triphosphate hydrolase protein</fullName>
    </submittedName>
</protein>
<reference evidence="2 3" key="1">
    <citation type="journal article" date="2016" name="Mol. Biol. Evol.">
        <title>Comparative Genomics of Early-Diverging Mushroom-Forming Fungi Provides Insights into the Origins of Lignocellulose Decay Capabilities.</title>
        <authorList>
            <person name="Nagy L.G."/>
            <person name="Riley R."/>
            <person name="Tritt A."/>
            <person name="Adam C."/>
            <person name="Daum C."/>
            <person name="Floudas D."/>
            <person name="Sun H."/>
            <person name="Yadav J.S."/>
            <person name="Pangilinan J."/>
            <person name="Larsson K.H."/>
            <person name="Matsuura K."/>
            <person name="Barry K."/>
            <person name="Labutti K."/>
            <person name="Kuo R."/>
            <person name="Ohm R.A."/>
            <person name="Bhattacharya S.S."/>
            <person name="Shirouzu T."/>
            <person name="Yoshinaga Y."/>
            <person name="Martin F.M."/>
            <person name="Grigoriev I.V."/>
            <person name="Hibbett D.S."/>
        </authorList>
    </citation>
    <scope>NUCLEOTIDE SEQUENCE [LARGE SCALE GENOMIC DNA]</scope>
    <source>
        <strain evidence="2 3">HHB12733</strain>
    </source>
</reference>
<dbReference type="FunFam" id="3.40.50.300:FF:002582">
    <property type="entry name" value="Nicotinamide riboside kinase, variant"/>
    <property type="match status" value="1"/>
</dbReference>
<evidence type="ECO:0000256" key="1">
    <source>
        <dbReference type="SAM" id="MobiDB-lite"/>
    </source>
</evidence>
<dbReference type="InParanoid" id="A0A165FGM7"/>
<dbReference type="EMBL" id="KV423973">
    <property type="protein sequence ID" value="KZT56716.1"/>
    <property type="molecule type" value="Genomic_DNA"/>
</dbReference>
<sequence>MSGPPAANAAAAAPKEEEGSGKPQQKQKQKRVIMIGVGGATCSGKTTLAKYLKAVLPGSLLVHQDDFAPPRNQIPIHPIYKVQDWDAPAGAIDWPRLRQGLQYIHQHGSMPPGHASHDHLNVQELVGVDPAVMARWKAAFAGTEEEVTWVLVDGFLMYWDEKVIDSLDVRLFLRVPREELARRRHARHGYHTAENTLWRDPPGYFEQIVWPAYVQAHRALFEGGDVEGALVSQEGKVQGLLELDGRSNPGDMLEKAGPVLLRALGQ</sequence>
<organism evidence="2 3">
    <name type="scientific">Calocera cornea HHB12733</name>
    <dbReference type="NCBI Taxonomy" id="1353952"/>
    <lineage>
        <taxon>Eukaryota</taxon>
        <taxon>Fungi</taxon>
        <taxon>Dikarya</taxon>
        <taxon>Basidiomycota</taxon>
        <taxon>Agaricomycotina</taxon>
        <taxon>Dacrymycetes</taxon>
        <taxon>Dacrymycetales</taxon>
        <taxon>Dacrymycetaceae</taxon>
        <taxon>Calocera</taxon>
    </lineage>
</organism>
<evidence type="ECO:0000313" key="2">
    <source>
        <dbReference type="EMBL" id="KZT56716.1"/>
    </source>
</evidence>
<feature type="compositionally biased region" description="Low complexity" evidence="1">
    <location>
        <begin position="1"/>
        <end position="13"/>
    </location>
</feature>
<dbReference type="FunCoup" id="A0A165FGM7">
    <property type="interactions" value="256"/>
</dbReference>
<dbReference type="Gene3D" id="3.40.50.300">
    <property type="entry name" value="P-loop containing nucleotide triphosphate hydrolases"/>
    <property type="match status" value="1"/>
</dbReference>
<proteinExistence type="predicted"/>
<dbReference type="GO" id="GO:0016787">
    <property type="term" value="F:hydrolase activity"/>
    <property type="evidence" value="ECO:0007669"/>
    <property type="project" value="UniProtKB-KW"/>
</dbReference>
<dbReference type="InterPro" id="IPR027417">
    <property type="entry name" value="P-loop_NTPase"/>
</dbReference>
<dbReference type="STRING" id="1353952.A0A165FGM7"/>
<dbReference type="AlphaFoldDB" id="A0A165FGM7"/>
<keyword evidence="3" id="KW-1185">Reference proteome</keyword>
<dbReference type="PANTHER" id="PTHR10285">
    <property type="entry name" value="URIDINE KINASE"/>
    <property type="match status" value="1"/>
</dbReference>
<keyword evidence="2" id="KW-0378">Hydrolase</keyword>
<dbReference type="Proteomes" id="UP000076842">
    <property type="component" value="Unassembled WGS sequence"/>
</dbReference>
<feature type="region of interest" description="Disordered" evidence="1">
    <location>
        <begin position="1"/>
        <end position="31"/>
    </location>
</feature>
<evidence type="ECO:0000313" key="3">
    <source>
        <dbReference type="Proteomes" id="UP000076842"/>
    </source>
</evidence>
<gene>
    <name evidence="2" type="ORF">CALCODRAFT_308438</name>
</gene>
<accession>A0A165FGM7</accession>
<dbReference type="OrthoDB" id="10041966at2759"/>
<name>A0A165FGM7_9BASI</name>
<dbReference type="CDD" id="cd02024">
    <property type="entry name" value="NRK1"/>
    <property type="match status" value="1"/>
</dbReference>